<gene>
    <name evidence="3" type="ORF">CASFOL_002432</name>
</gene>
<comment type="caution">
    <text evidence="3">The sequence shown here is derived from an EMBL/GenBank/DDBJ whole genome shotgun (WGS) entry which is preliminary data.</text>
</comment>
<evidence type="ECO:0000313" key="3">
    <source>
        <dbReference type="EMBL" id="KAL3652751.1"/>
    </source>
</evidence>
<evidence type="ECO:0000313" key="4">
    <source>
        <dbReference type="Proteomes" id="UP001632038"/>
    </source>
</evidence>
<dbReference type="EMBL" id="JAVIJP010000005">
    <property type="protein sequence ID" value="KAL3652751.1"/>
    <property type="molecule type" value="Genomic_DNA"/>
</dbReference>
<organism evidence="3 4">
    <name type="scientific">Castilleja foliolosa</name>
    <dbReference type="NCBI Taxonomy" id="1961234"/>
    <lineage>
        <taxon>Eukaryota</taxon>
        <taxon>Viridiplantae</taxon>
        <taxon>Streptophyta</taxon>
        <taxon>Embryophyta</taxon>
        <taxon>Tracheophyta</taxon>
        <taxon>Spermatophyta</taxon>
        <taxon>Magnoliopsida</taxon>
        <taxon>eudicotyledons</taxon>
        <taxon>Gunneridae</taxon>
        <taxon>Pentapetalae</taxon>
        <taxon>asterids</taxon>
        <taxon>lamiids</taxon>
        <taxon>Lamiales</taxon>
        <taxon>Orobanchaceae</taxon>
        <taxon>Pedicularideae</taxon>
        <taxon>Castillejinae</taxon>
        <taxon>Castilleja</taxon>
    </lineage>
</organism>
<sequence length="90" mass="9563">MAINCKVSFGIFATFVLVLAIFMSAVQGQAYGVMAPAPAPTSDEKAIITRPFTFRPLPGSAIDQGIAYGLMLLALVLTYLIHSFDAPLSI</sequence>
<reference evidence="4" key="1">
    <citation type="journal article" date="2024" name="IScience">
        <title>Strigolactones Initiate the Formation of Haustorium-like Structures in Castilleja.</title>
        <authorList>
            <person name="Buerger M."/>
            <person name="Peterson D."/>
            <person name="Chory J."/>
        </authorList>
    </citation>
    <scope>NUCLEOTIDE SEQUENCE [LARGE SCALE GENOMIC DNA]</scope>
</reference>
<keyword evidence="1" id="KW-0472">Membrane</keyword>
<protein>
    <submittedName>
        <fullName evidence="3">Uncharacterized protein</fullName>
    </submittedName>
</protein>
<feature type="transmembrane region" description="Helical" evidence="1">
    <location>
        <begin position="65"/>
        <end position="84"/>
    </location>
</feature>
<dbReference type="Pfam" id="PF06376">
    <property type="entry name" value="AGP"/>
    <property type="match status" value="1"/>
</dbReference>
<name>A0ABD3EHS4_9LAMI</name>
<dbReference type="Proteomes" id="UP001632038">
    <property type="component" value="Unassembled WGS sequence"/>
</dbReference>
<keyword evidence="4" id="KW-1185">Reference proteome</keyword>
<dbReference type="AlphaFoldDB" id="A0ABD3EHS4"/>
<feature type="signal peptide" evidence="2">
    <location>
        <begin position="1"/>
        <end position="28"/>
    </location>
</feature>
<keyword evidence="1" id="KW-0812">Transmembrane</keyword>
<proteinExistence type="predicted"/>
<dbReference type="PANTHER" id="PTHR33374">
    <property type="entry name" value="ARABINOGALACTAN PROTEIN 20"/>
    <property type="match status" value="1"/>
</dbReference>
<feature type="chain" id="PRO_5044768378" evidence="2">
    <location>
        <begin position="29"/>
        <end position="90"/>
    </location>
</feature>
<dbReference type="InterPro" id="IPR009424">
    <property type="entry name" value="AGP16/20/22/41"/>
</dbReference>
<accession>A0ABD3EHS4</accession>
<evidence type="ECO:0000256" key="2">
    <source>
        <dbReference type="SAM" id="SignalP"/>
    </source>
</evidence>
<keyword evidence="1" id="KW-1133">Transmembrane helix</keyword>
<keyword evidence="2" id="KW-0732">Signal</keyword>
<evidence type="ECO:0000256" key="1">
    <source>
        <dbReference type="SAM" id="Phobius"/>
    </source>
</evidence>